<dbReference type="Gene3D" id="3.40.50.300">
    <property type="entry name" value="P-loop containing nucleotide triphosphate hydrolases"/>
    <property type="match status" value="1"/>
</dbReference>
<dbReference type="Gene3D" id="3.40.1360.10">
    <property type="match status" value="1"/>
</dbReference>
<dbReference type="GO" id="GO:0043139">
    <property type="term" value="F:5'-3' DNA helicase activity"/>
    <property type="evidence" value="ECO:0007669"/>
    <property type="project" value="InterPro"/>
</dbReference>
<dbReference type="AlphaFoldDB" id="A0A077WF11"/>
<dbReference type="InterPro" id="IPR003593">
    <property type="entry name" value="AAA+_ATPase"/>
</dbReference>
<evidence type="ECO:0000256" key="1">
    <source>
        <dbReference type="SAM" id="MobiDB-lite"/>
    </source>
</evidence>
<dbReference type="CDD" id="cd01122">
    <property type="entry name" value="Twinkle_C"/>
    <property type="match status" value="1"/>
</dbReference>
<dbReference type="InterPro" id="IPR007694">
    <property type="entry name" value="DNA_helicase_DnaB-like_C"/>
</dbReference>
<feature type="domain" description="SF4 helicase" evidence="2">
    <location>
        <begin position="382"/>
        <end position="626"/>
    </location>
</feature>
<gene>
    <name evidence="3" type="ORF">LRAMOSA08759</name>
</gene>
<evidence type="ECO:0000313" key="3">
    <source>
        <dbReference type="EMBL" id="CDS06231.1"/>
    </source>
</evidence>
<dbReference type="EMBL" id="LK023319">
    <property type="protein sequence ID" value="CDS06231.1"/>
    <property type="molecule type" value="Genomic_DNA"/>
</dbReference>
<dbReference type="GO" id="GO:0005524">
    <property type="term" value="F:ATP binding"/>
    <property type="evidence" value="ECO:0007669"/>
    <property type="project" value="InterPro"/>
</dbReference>
<dbReference type="GO" id="GO:0003697">
    <property type="term" value="F:single-stranded DNA binding"/>
    <property type="evidence" value="ECO:0007669"/>
    <property type="project" value="InterPro"/>
</dbReference>
<dbReference type="PANTHER" id="PTHR12873">
    <property type="entry name" value="T7-LIKE MITOCHONDRIAL DNA HELICASE"/>
    <property type="match status" value="1"/>
</dbReference>
<dbReference type="SUPFAM" id="SSF56731">
    <property type="entry name" value="DNA primase core"/>
    <property type="match status" value="1"/>
</dbReference>
<dbReference type="OrthoDB" id="275278at2759"/>
<dbReference type="InterPro" id="IPR027417">
    <property type="entry name" value="P-loop_NTPase"/>
</dbReference>
<dbReference type="Pfam" id="PF13481">
    <property type="entry name" value="AAA_25"/>
    <property type="match status" value="1"/>
</dbReference>
<organism evidence="3">
    <name type="scientific">Lichtheimia ramosa</name>
    <dbReference type="NCBI Taxonomy" id="688394"/>
    <lineage>
        <taxon>Eukaryota</taxon>
        <taxon>Fungi</taxon>
        <taxon>Fungi incertae sedis</taxon>
        <taxon>Mucoromycota</taxon>
        <taxon>Mucoromycotina</taxon>
        <taxon>Mucoromycetes</taxon>
        <taxon>Mucorales</taxon>
        <taxon>Lichtheimiaceae</taxon>
        <taxon>Lichtheimia</taxon>
    </lineage>
</organism>
<dbReference type="InterPro" id="IPR027032">
    <property type="entry name" value="Twinkle-like"/>
</dbReference>
<dbReference type="SUPFAM" id="SSF52540">
    <property type="entry name" value="P-loop containing nucleoside triphosphate hydrolases"/>
    <property type="match status" value="1"/>
</dbReference>
<reference evidence="3" key="1">
    <citation type="journal article" date="2014" name="Genome Announc.">
        <title>De novo whole-genome sequence and genome annotation of Lichtheimia ramosa.</title>
        <authorList>
            <person name="Linde J."/>
            <person name="Schwartze V."/>
            <person name="Binder U."/>
            <person name="Lass-Florl C."/>
            <person name="Voigt K."/>
            <person name="Horn F."/>
        </authorList>
    </citation>
    <scope>NUCLEOTIDE SEQUENCE</scope>
    <source>
        <strain evidence="3">JMRC FSU:6197</strain>
    </source>
</reference>
<dbReference type="CDD" id="cd01029">
    <property type="entry name" value="TOPRIM_primases"/>
    <property type="match status" value="1"/>
</dbReference>
<accession>A0A077WF11</accession>
<proteinExistence type="predicted"/>
<dbReference type="InterPro" id="IPR034154">
    <property type="entry name" value="TOPRIM_DnaG/twinkle"/>
</dbReference>
<protein>
    <recommendedName>
        <fullName evidence="2">SF4 helicase domain-containing protein</fullName>
    </recommendedName>
</protein>
<evidence type="ECO:0000259" key="2">
    <source>
        <dbReference type="PROSITE" id="PS51199"/>
    </source>
</evidence>
<dbReference type="PANTHER" id="PTHR12873:SF0">
    <property type="entry name" value="TWINKLE MTDNA HELICASE"/>
    <property type="match status" value="1"/>
</dbReference>
<sequence length="654" mass="73855">MFRAITRTRIHWIAPCRPRFAIAPSRHATPSLIGTRTASSTSTTVIQPTIKGRSKQDIMKFLYGHQQRPVPGGKPNTILTHCPHCLYVRKSSFAASVNIESGTYSCKTCHSSGSWQQFTKALRKKLAHNNRPDYIIHGSSDLFSNTQPAFEHSIEKVAAFPSQLSDSALTTVAERYHLRPEVMRMYQVGLGEYKDTACLTFPQTVLVYGQEDDAFQVETMRIKACGLEDDALVTYDPPTATHHTTGLFGYHTIPSDADTIILTRREVDAMAAYQATGVPSVSLPTSDYYQLHESVLPLLERFSKIYVWMDKDMDGQMASERFASKLGDARCLLINNQPLPHDALAQGDDLTDMLQSAQSIKHDEIMDFTDLRDLVQKEVLYPEQTQGVQSTDLPSLNTILKGHRPGELTILTGPTGAGKTTIISQISLDYCKSGVPTLWGSFEIVNRRLAKKMLYQYAGKDISKSPEEFDHWASEFQQLPLYFLKFFSSTAVRDVLDACRHAVYAYDVRHIILDNLQFMLSQQGRSHQDRWELQDDAIAELRRFATEQDVHITLVVHPRKDSGEQLDINSVFGSAKVTQEADNVIIIQRVTSSLDIKKNRFDGMLGSIPYKFNRDSLKIEELSEEEVIQRERAAQRSTVSSQSSRTVYPRKRYP</sequence>
<dbReference type="GO" id="GO:0006260">
    <property type="term" value="P:DNA replication"/>
    <property type="evidence" value="ECO:0007669"/>
    <property type="project" value="InterPro"/>
</dbReference>
<feature type="region of interest" description="Disordered" evidence="1">
    <location>
        <begin position="630"/>
        <end position="654"/>
    </location>
</feature>
<dbReference type="PROSITE" id="PS51199">
    <property type="entry name" value="SF4_HELICASE"/>
    <property type="match status" value="1"/>
</dbReference>
<name>A0A077WF11_9FUNG</name>
<feature type="compositionally biased region" description="Low complexity" evidence="1">
    <location>
        <begin position="635"/>
        <end position="647"/>
    </location>
</feature>
<dbReference type="SMART" id="SM00382">
    <property type="entry name" value="AAA"/>
    <property type="match status" value="1"/>
</dbReference>